<dbReference type="HOGENOM" id="CLU_038706_1_1_1"/>
<comment type="similarity">
    <text evidence="6">Belongs to the SPT3 family.</text>
</comment>
<dbReference type="PANTHER" id="PTHR11380:SF16">
    <property type="entry name" value="TRANSCRIPTION INITIATION PROTEIN SPT3 HOMOLOG"/>
    <property type="match status" value="1"/>
</dbReference>
<evidence type="ECO:0000256" key="7">
    <source>
        <dbReference type="SAM" id="MobiDB-lite"/>
    </source>
</evidence>
<dbReference type="STRING" id="656061.D5GK63"/>
<evidence type="ECO:0000313" key="9">
    <source>
        <dbReference type="Proteomes" id="UP000006911"/>
    </source>
</evidence>
<dbReference type="GeneID" id="9186939"/>
<reference evidence="8 9" key="1">
    <citation type="journal article" date="2010" name="Nature">
        <title>Perigord black truffle genome uncovers evolutionary origins and mechanisms of symbiosis.</title>
        <authorList>
            <person name="Martin F."/>
            <person name="Kohler A."/>
            <person name="Murat C."/>
            <person name="Balestrini R."/>
            <person name="Coutinho P.M."/>
            <person name="Jaillon O."/>
            <person name="Montanini B."/>
            <person name="Morin E."/>
            <person name="Noel B."/>
            <person name="Percudani R."/>
            <person name="Porcel B."/>
            <person name="Rubini A."/>
            <person name="Amicucci A."/>
            <person name="Amselem J."/>
            <person name="Anthouard V."/>
            <person name="Arcioni S."/>
            <person name="Artiguenave F."/>
            <person name="Aury J.M."/>
            <person name="Ballario P."/>
            <person name="Bolchi A."/>
            <person name="Brenna A."/>
            <person name="Brun A."/>
            <person name="Buee M."/>
            <person name="Cantarel B."/>
            <person name="Chevalier G."/>
            <person name="Couloux A."/>
            <person name="Da Silva C."/>
            <person name="Denoeud F."/>
            <person name="Duplessis S."/>
            <person name="Ghignone S."/>
            <person name="Hilselberger B."/>
            <person name="Iotti M."/>
            <person name="Marcais B."/>
            <person name="Mello A."/>
            <person name="Miranda M."/>
            <person name="Pacioni G."/>
            <person name="Quesneville H."/>
            <person name="Riccioni C."/>
            <person name="Ruotolo R."/>
            <person name="Splivallo R."/>
            <person name="Stocchi V."/>
            <person name="Tisserant E."/>
            <person name="Viscomi A.R."/>
            <person name="Zambonelli A."/>
            <person name="Zampieri E."/>
            <person name="Henrissat B."/>
            <person name="Lebrun M.H."/>
            <person name="Paolocci F."/>
            <person name="Bonfante P."/>
            <person name="Ottonello S."/>
            <person name="Wincker P."/>
        </authorList>
    </citation>
    <scope>NUCLEOTIDE SEQUENCE [LARGE SCALE GENOMIC DNA]</scope>
    <source>
        <strain evidence="8 9">Mel28</strain>
    </source>
</reference>
<protein>
    <submittedName>
        <fullName evidence="8">(Perigord truffle) hypothetical protein</fullName>
    </submittedName>
</protein>
<evidence type="ECO:0000256" key="2">
    <source>
        <dbReference type="ARBA" id="ARBA00023015"/>
    </source>
</evidence>
<dbReference type="KEGG" id="tml:GSTUM_00009389001"/>
<gene>
    <name evidence="8" type="ORF">GSTUM_00009389001</name>
</gene>
<name>D5GK63_TUBMM</name>
<evidence type="ECO:0000256" key="4">
    <source>
        <dbReference type="ARBA" id="ARBA00023163"/>
    </source>
</evidence>
<keyword evidence="4" id="KW-0804">Transcription</keyword>
<feature type="compositionally biased region" description="Basic and acidic residues" evidence="7">
    <location>
        <begin position="82"/>
        <end position="98"/>
    </location>
</feature>
<sequence>MMFVSGETCEPSAETAGMVEEIVRGQIIEMLQKCSSIASRRGSRSLSTQDLIFLMSHDIGKASRLRTYLSWKYVRKSARDNDPSLGAEVHDSGDHPDDPVGPTTMGQKRVRTALPWGIASSFSEQFDETEEGEDEDAVEENAATLQRLRNADERTRGMTRDQYVHWSRCRQASFTYRKGKRFRDWVGIRTITDATLDDDIIDILGFLAFEIVQTLTEEALEVKRLEHKVSLGAREESKKRKRGNLWFSAEEQRTPIEQRHIVEAFRRLQSPKPKWRAMKNLSAGVFKSKLTLV</sequence>
<dbReference type="CDD" id="cd22926">
    <property type="entry name" value="HFD_SPT3"/>
    <property type="match status" value="1"/>
</dbReference>
<dbReference type="SUPFAM" id="SSF47113">
    <property type="entry name" value="Histone-fold"/>
    <property type="match status" value="2"/>
</dbReference>
<dbReference type="GO" id="GO:0006357">
    <property type="term" value="P:regulation of transcription by RNA polymerase II"/>
    <property type="evidence" value="ECO:0007669"/>
    <property type="project" value="UniProtKB-ARBA"/>
</dbReference>
<keyword evidence="2" id="KW-0805">Transcription regulation</keyword>
<dbReference type="OMA" id="QFQIDAP"/>
<dbReference type="eggNOG" id="KOG3902">
    <property type="taxonomic scope" value="Eukaryota"/>
</dbReference>
<dbReference type="RefSeq" id="XP_002840715.1">
    <property type="nucleotide sequence ID" value="XM_002840669.1"/>
</dbReference>
<proteinExistence type="inferred from homology"/>
<keyword evidence="3" id="KW-0010">Activator</keyword>
<dbReference type="GO" id="GO:0000124">
    <property type="term" value="C:SAGA complex"/>
    <property type="evidence" value="ECO:0007669"/>
    <property type="project" value="TreeGrafter"/>
</dbReference>
<evidence type="ECO:0000313" key="8">
    <source>
        <dbReference type="EMBL" id="CAZ84906.1"/>
    </source>
</evidence>
<dbReference type="EMBL" id="FN430336">
    <property type="protein sequence ID" value="CAZ84906.1"/>
    <property type="molecule type" value="Genomic_DNA"/>
</dbReference>
<accession>D5GK63</accession>
<dbReference type="PANTHER" id="PTHR11380">
    <property type="entry name" value="TRANSCRIPTION INITIATION FACTOR TFIID/SUPT3-RELATED"/>
    <property type="match status" value="1"/>
</dbReference>
<evidence type="ECO:0000256" key="5">
    <source>
        <dbReference type="ARBA" id="ARBA00023242"/>
    </source>
</evidence>
<comment type="subcellular location">
    <subcellularLocation>
        <location evidence="1">Nucleus</location>
    </subcellularLocation>
</comment>
<dbReference type="Gene3D" id="1.10.20.10">
    <property type="entry name" value="Histone, subunit A"/>
    <property type="match status" value="1"/>
</dbReference>
<dbReference type="InParanoid" id="D5GK63"/>
<keyword evidence="5" id="KW-0539">Nucleus</keyword>
<organism evidence="8 9">
    <name type="scientific">Tuber melanosporum (strain Mel28)</name>
    <name type="common">Perigord black truffle</name>
    <dbReference type="NCBI Taxonomy" id="656061"/>
    <lineage>
        <taxon>Eukaryota</taxon>
        <taxon>Fungi</taxon>
        <taxon>Dikarya</taxon>
        <taxon>Ascomycota</taxon>
        <taxon>Pezizomycotina</taxon>
        <taxon>Pezizomycetes</taxon>
        <taxon>Pezizales</taxon>
        <taxon>Tuberaceae</taxon>
        <taxon>Tuber</taxon>
    </lineage>
</organism>
<dbReference type="Pfam" id="PF02269">
    <property type="entry name" value="TFIID-18kDa"/>
    <property type="match status" value="1"/>
</dbReference>
<evidence type="ECO:0000256" key="1">
    <source>
        <dbReference type="ARBA" id="ARBA00004123"/>
    </source>
</evidence>
<dbReference type="InterPro" id="IPR009072">
    <property type="entry name" value="Histone-fold"/>
</dbReference>
<dbReference type="FunFam" id="1.10.20.10:FF:000023">
    <property type="entry name" value="transcription initiation protein SPT3 homolog"/>
    <property type="match status" value="1"/>
</dbReference>
<dbReference type="InterPro" id="IPR003195">
    <property type="entry name" value="TFIID_TAF13"/>
</dbReference>
<evidence type="ECO:0000256" key="3">
    <source>
        <dbReference type="ARBA" id="ARBA00023159"/>
    </source>
</evidence>
<dbReference type="AlphaFoldDB" id="D5GK63"/>
<dbReference type="GO" id="GO:0005634">
    <property type="term" value="C:nucleus"/>
    <property type="evidence" value="ECO:0007669"/>
    <property type="project" value="UniProtKB-SubCell"/>
</dbReference>
<keyword evidence="9" id="KW-1185">Reference proteome</keyword>
<evidence type="ECO:0000256" key="6">
    <source>
        <dbReference type="ARBA" id="ARBA00061274"/>
    </source>
</evidence>
<dbReference type="GO" id="GO:0046982">
    <property type="term" value="F:protein heterodimerization activity"/>
    <property type="evidence" value="ECO:0007669"/>
    <property type="project" value="InterPro"/>
</dbReference>
<feature type="region of interest" description="Disordered" evidence="7">
    <location>
        <begin position="82"/>
        <end position="105"/>
    </location>
</feature>
<dbReference type="FunCoup" id="D5GK63">
    <property type="interactions" value="892"/>
</dbReference>
<dbReference type="GO" id="GO:0006366">
    <property type="term" value="P:transcription by RNA polymerase II"/>
    <property type="evidence" value="ECO:0007669"/>
    <property type="project" value="InterPro"/>
</dbReference>
<dbReference type="Proteomes" id="UP000006911">
    <property type="component" value="Unassembled WGS sequence"/>
</dbReference>
<dbReference type="GO" id="GO:0003712">
    <property type="term" value="F:transcription coregulator activity"/>
    <property type="evidence" value="ECO:0007669"/>
    <property type="project" value="TreeGrafter"/>
</dbReference>